<dbReference type="EMBL" id="CP013200">
    <property type="protein sequence ID" value="ALO65808.1"/>
    <property type="molecule type" value="Genomic_DNA"/>
</dbReference>
<gene>
    <name evidence="1" type="ORF">AS189_04010</name>
</gene>
<dbReference type="REBASE" id="237656">
    <property type="entry name" value="S.Aal406ORF4020P"/>
</dbReference>
<reference evidence="1 2" key="2">
    <citation type="journal article" date="2016" name="J. Biotechnol.">
        <title>Complete genome sequence of Arthrobacter alpinus ERGS4:06, a yellow pigmented bacterium tolerant to cold and radiations isolated from Sikkim Himalaya.</title>
        <authorList>
            <person name="Kumar R."/>
            <person name="Singh D."/>
            <person name="Swarnkar M.K."/>
            <person name="Singh A.K."/>
            <person name="Kumar S."/>
        </authorList>
    </citation>
    <scope>NUCLEOTIDE SEQUENCE [LARGE SCALE GENOMIC DNA]</scope>
    <source>
        <strain evidence="1 2">ERGS4:06</strain>
    </source>
</reference>
<dbReference type="Proteomes" id="UP000059574">
    <property type="component" value="Chromosome"/>
</dbReference>
<sequence length="71" mass="7439">MKPGDLLATLVLDPRAVPADIQDRVTSTGLVAADTRLQNANLAATRDALLPQLMSGKLRVKDAETLVSAAV</sequence>
<accession>A0A0S2LX56</accession>
<proteinExistence type="predicted"/>
<organism evidence="1 2">
    <name type="scientific">Arthrobacter alpinus</name>
    <dbReference type="NCBI Taxonomy" id="656366"/>
    <lineage>
        <taxon>Bacteria</taxon>
        <taxon>Bacillati</taxon>
        <taxon>Actinomycetota</taxon>
        <taxon>Actinomycetes</taxon>
        <taxon>Micrococcales</taxon>
        <taxon>Micrococcaceae</taxon>
        <taxon>Arthrobacter</taxon>
    </lineage>
</organism>
<evidence type="ECO:0008006" key="3">
    <source>
        <dbReference type="Google" id="ProtNLM"/>
    </source>
</evidence>
<name>A0A0S2LX56_9MICC</name>
<evidence type="ECO:0000313" key="1">
    <source>
        <dbReference type="EMBL" id="ALO65808.1"/>
    </source>
</evidence>
<reference evidence="2" key="1">
    <citation type="submission" date="2015-11" db="EMBL/GenBank/DDBJ databases">
        <authorList>
            <person name="Kumar R."/>
            <person name="Singh D."/>
            <person name="Swarnkar M.K."/>
            <person name="Singh A.K."/>
            <person name="Kumar S."/>
        </authorList>
    </citation>
    <scope>NUCLEOTIDE SEQUENCE [LARGE SCALE GENOMIC DNA]</scope>
    <source>
        <strain evidence="2">ERGS4:06</strain>
    </source>
</reference>
<evidence type="ECO:0000313" key="2">
    <source>
        <dbReference type="Proteomes" id="UP000059574"/>
    </source>
</evidence>
<dbReference type="AlphaFoldDB" id="A0A0S2LX56"/>
<protein>
    <recommendedName>
        <fullName evidence="3">Type I restriction modification DNA specificity domain-containing protein</fullName>
    </recommendedName>
</protein>